<dbReference type="InterPro" id="IPR000623">
    <property type="entry name" value="Shikimate_kinase/TSH1"/>
</dbReference>
<evidence type="ECO:0000256" key="6">
    <source>
        <dbReference type="ARBA" id="ARBA00022741"/>
    </source>
</evidence>
<dbReference type="GO" id="GO:0005524">
    <property type="term" value="F:ATP binding"/>
    <property type="evidence" value="ECO:0007669"/>
    <property type="project" value="UniProtKB-UniRule"/>
</dbReference>
<keyword evidence="5 11" id="KW-0808">Transferase</keyword>
<feature type="binding site" evidence="11">
    <location>
        <position position="184"/>
    </location>
    <ligand>
        <name>ATP</name>
        <dbReference type="ChEBI" id="CHEBI:30616"/>
    </ligand>
</feature>
<keyword evidence="11" id="KW-0963">Cytoplasm</keyword>
<dbReference type="PRINTS" id="PR01100">
    <property type="entry name" value="SHIKIMTKNASE"/>
</dbReference>
<dbReference type="AlphaFoldDB" id="A0A2T2XFQ3"/>
<evidence type="ECO:0000256" key="11">
    <source>
        <dbReference type="HAMAP-Rule" id="MF_00109"/>
    </source>
</evidence>
<dbReference type="HAMAP" id="MF_00109">
    <property type="entry name" value="Shikimate_kinase"/>
    <property type="match status" value="1"/>
</dbReference>
<feature type="binding site" evidence="11">
    <location>
        <position position="150"/>
    </location>
    <ligand>
        <name>ATP</name>
        <dbReference type="ChEBI" id="CHEBI:30616"/>
    </ligand>
</feature>
<evidence type="ECO:0000256" key="2">
    <source>
        <dbReference type="ARBA" id="ARBA00006997"/>
    </source>
</evidence>
<dbReference type="UniPathway" id="UPA00053">
    <property type="reaction ID" value="UER00088"/>
</dbReference>
<keyword evidence="11" id="KW-0479">Metal-binding</keyword>
<evidence type="ECO:0000256" key="3">
    <source>
        <dbReference type="ARBA" id="ARBA00012154"/>
    </source>
</evidence>
<keyword evidence="11" id="KW-0460">Magnesium</keyword>
<comment type="function">
    <text evidence="11">Catalyzes the specific phosphorylation of the 3-hydroxyl group of shikimic acid using ATP as a cosubstrate.</text>
</comment>
<dbReference type="GO" id="GO:0005829">
    <property type="term" value="C:cytosol"/>
    <property type="evidence" value="ECO:0007669"/>
    <property type="project" value="TreeGrafter"/>
</dbReference>
<dbReference type="PROSITE" id="PS01128">
    <property type="entry name" value="SHIKIMATE_KINASE"/>
    <property type="match status" value="1"/>
</dbReference>
<keyword evidence="4 11" id="KW-0028">Amino-acid biosynthesis</keyword>
<dbReference type="Gene3D" id="3.40.50.300">
    <property type="entry name" value="P-loop containing nucleotide triphosphate hydrolases"/>
    <property type="match status" value="1"/>
</dbReference>
<comment type="cofactor">
    <cofactor evidence="11">
        <name>Mg(2+)</name>
        <dbReference type="ChEBI" id="CHEBI:18420"/>
    </cofactor>
    <text evidence="11">Binds 1 Mg(2+) ion per subunit.</text>
</comment>
<comment type="similarity">
    <text evidence="2 11">Belongs to the shikimate kinase family.</text>
</comment>
<evidence type="ECO:0000256" key="7">
    <source>
        <dbReference type="ARBA" id="ARBA00022777"/>
    </source>
</evidence>
<dbReference type="Proteomes" id="UP000242972">
    <property type="component" value="Unassembled WGS sequence"/>
</dbReference>
<protein>
    <recommendedName>
        <fullName evidence="3 11">Shikimate kinase</fullName>
        <shortName evidence="11">SK</shortName>
        <ecNumber evidence="3 11">2.7.1.71</ecNumber>
    </recommendedName>
</protein>
<dbReference type="EMBL" id="PXYW01000022">
    <property type="protein sequence ID" value="PSR33335.1"/>
    <property type="molecule type" value="Genomic_DNA"/>
</dbReference>
<evidence type="ECO:0000256" key="10">
    <source>
        <dbReference type="ARBA" id="ARBA00048567"/>
    </source>
</evidence>
<dbReference type="InterPro" id="IPR027417">
    <property type="entry name" value="P-loop_NTPase"/>
</dbReference>
<dbReference type="PANTHER" id="PTHR21087:SF16">
    <property type="entry name" value="SHIKIMATE KINASE 1, CHLOROPLASTIC"/>
    <property type="match status" value="1"/>
</dbReference>
<dbReference type="GO" id="GO:0008652">
    <property type="term" value="P:amino acid biosynthetic process"/>
    <property type="evidence" value="ECO:0007669"/>
    <property type="project" value="UniProtKB-KW"/>
</dbReference>
<proteinExistence type="inferred from homology"/>
<dbReference type="GO" id="GO:0000287">
    <property type="term" value="F:magnesium ion binding"/>
    <property type="evidence" value="ECO:0007669"/>
    <property type="project" value="UniProtKB-UniRule"/>
</dbReference>
<dbReference type="InterPro" id="IPR031322">
    <property type="entry name" value="Shikimate/glucono_kinase"/>
</dbReference>
<dbReference type="CDD" id="cd00464">
    <property type="entry name" value="SK"/>
    <property type="match status" value="1"/>
</dbReference>
<feature type="binding site" evidence="11">
    <location>
        <position position="66"/>
    </location>
    <ligand>
        <name>substrate</name>
    </ligand>
</feature>
<dbReference type="InterPro" id="IPR023000">
    <property type="entry name" value="Shikimate_kinase_CS"/>
</dbReference>
<feature type="binding site" evidence="11">
    <location>
        <position position="113"/>
    </location>
    <ligand>
        <name>substrate</name>
    </ligand>
</feature>
<feature type="binding site" evidence="11">
    <location>
        <begin position="44"/>
        <end position="49"/>
    </location>
    <ligand>
        <name>ATP</name>
        <dbReference type="ChEBI" id="CHEBI:30616"/>
    </ligand>
</feature>
<feature type="binding site" evidence="11">
    <location>
        <position position="90"/>
    </location>
    <ligand>
        <name>substrate</name>
    </ligand>
</feature>
<dbReference type="EC" id="2.7.1.71" evidence="3 11"/>
<sequence>MYWQEPCLRSLAATVWRKFMSEWKVGEPGSANFKPPIVLMGMMGAGKTTVGRIVAAKLGWQFEDLDAAIIRGTGLEIAEMFSRYGEEGFREREHQYLHELLSSSKPLVLALGGGTVTLPGNRELLKKTAVVWLKGPLSLLYSRVADDAARPLASRGWEVFQAIYRQREPWFQSLAWIIEDVARRSSEEIAQNIIDIWQTGSWE</sequence>
<comment type="pathway">
    <text evidence="1 11">Metabolic intermediate biosynthesis; chorismate biosynthesis; chorismate from D-erythrose 4-phosphate and phosphoenolpyruvate: step 5/7.</text>
</comment>
<evidence type="ECO:0000256" key="8">
    <source>
        <dbReference type="ARBA" id="ARBA00022840"/>
    </source>
</evidence>
<dbReference type="GO" id="GO:0009423">
    <property type="term" value="P:chorismate biosynthetic process"/>
    <property type="evidence" value="ECO:0007669"/>
    <property type="project" value="UniProtKB-UniRule"/>
</dbReference>
<reference evidence="12 13" key="1">
    <citation type="journal article" date="2014" name="BMC Genomics">
        <title>Comparison of environmental and isolate Sulfobacillus genomes reveals diverse carbon, sulfur, nitrogen, and hydrogen metabolisms.</title>
        <authorList>
            <person name="Justice N.B."/>
            <person name="Norman A."/>
            <person name="Brown C.T."/>
            <person name="Singh A."/>
            <person name="Thomas B.C."/>
            <person name="Banfield J.F."/>
        </authorList>
    </citation>
    <scope>NUCLEOTIDE SEQUENCE [LARGE SCALE GENOMIC DNA]</scope>
    <source>
        <strain evidence="12">AMDSBA4</strain>
    </source>
</reference>
<dbReference type="PANTHER" id="PTHR21087">
    <property type="entry name" value="SHIKIMATE KINASE"/>
    <property type="match status" value="1"/>
</dbReference>
<evidence type="ECO:0000256" key="1">
    <source>
        <dbReference type="ARBA" id="ARBA00004842"/>
    </source>
</evidence>
<gene>
    <name evidence="11" type="primary">aroK</name>
    <name evidence="12" type="ORF">C7B46_10355</name>
</gene>
<comment type="caution">
    <text evidence="12">The sequence shown here is derived from an EMBL/GenBank/DDBJ whole genome shotgun (WGS) entry which is preliminary data.</text>
</comment>
<accession>A0A2T2XFQ3</accession>
<feature type="binding site" evidence="11">
    <location>
        <position position="167"/>
    </location>
    <ligand>
        <name>substrate</name>
    </ligand>
</feature>
<comment type="subcellular location">
    <subcellularLocation>
        <location evidence="11">Cytoplasm</location>
    </subcellularLocation>
</comment>
<dbReference type="Pfam" id="PF01202">
    <property type="entry name" value="SKI"/>
    <property type="match status" value="1"/>
</dbReference>
<keyword evidence="7 11" id="KW-0418">Kinase</keyword>
<comment type="subunit">
    <text evidence="11">Monomer.</text>
</comment>
<evidence type="ECO:0000256" key="4">
    <source>
        <dbReference type="ARBA" id="ARBA00022605"/>
    </source>
</evidence>
<name>A0A2T2XFQ3_9FIRM</name>
<dbReference type="SUPFAM" id="SSF52540">
    <property type="entry name" value="P-loop containing nucleoside triphosphate hydrolases"/>
    <property type="match status" value="1"/>
</dbReference>
<keyword evidence="6 11" id="KW-0547">Nucleotide-binding</keyword>
<keyword evidence="9 11" id="KW-0057">Aromatic amino acid biosynthesis</keyword>
<keyword evidence="8 11" id="KW-0067">ATP-binding</keyword>
<feature type="binding site" evidence="11">
    <location>
        <position position="48"/>
    </location>
    <ligand>
        <name>Mg(2+)</name>
        <dbReference type="ChEBI" id="CHEBI:18420"/>
    </ligand>
</feature>
<dbReference type="GO" id="GO:0009073">
    <property type="term" value="P:aromatic amino acid family biosynthetic process"/>
    <property type="evidence" value="ECO:0007669"/>
    <property type="project" value="UniProtKB-KW"/>
</dbReference>
<organism evidence="12 13">
    <name type="scientific">Sulfobacillus benefaciens</name>
    <dbReference type="NCBI Taxonomy" id="453960"/>
    <lineage>
        <taxon>Bacteria</taxon>
        <taxon>Bacillati</taxon>
        <taxon>Bacillota</taxon>
        <taxon>Clostridia</taxon>
        <taxon>Eubacteriales</taxon>
        <taxon>Clostridiales Family XVII. Incertae Sedis</taxon>
        <taxon>Sulfobacillus</taxon>
    </lineage>
</organism>
<evidence type="ECO:0000256" key="9">
    <source>
        <dbReference type="ARBA" id="ARBA00023141"/>
    </source>
</evidence>
<dbReference type="GO" id="GO:0004765">
    <property type="term" value="F:shikimate kinase activity"/>
    <property type="evidence" value="ECO:0007669"/>
    <property type="project" value="UniProtKB-UniRule"/>
</dbReference>
<evidence type="ECO:0000313" key="12">
    <source>
        <dbReference type="EMBL" id="PSR33335.1"/>
    </source>
</evidence>
<evidence type="ECO:0000256" key="5">
    <source>
        <dbReference type="ARBA" id="ARBA00022679"/>
    </source>
</evidence>
<comment type="catalytic activity">
    <reaction evidence="10 11">
        <text>shikimate + ATP = 3-phosphoshikimate + ADP + H(+)</text>
        <dbReference type="Rhea" id="RHEA:13121"/>
        <dbReference type="ChEBI" id="CHEBI:15378"/>
        <dbReference type="ChEBI" id="CHEBI:30616"/>
        <dbReference type="ChEBI" id="CHEBI:36208"/>
        <dbReference type="ChEBI" id="CHEBI:145989"/>
        <dbReference type="ChEBI" id="CHEBI:456216"/>
        <dbReference type="EC" id="2.7.1.71"/>
    </reaction>
</comment>
<evidence type="ECO:0000313" key="13">
    <source>
        <dbReference type="Proteomes" id="UP000242972"/>
    </source>
</evidence>